<dbReference type="PANTHER" id="PTHR30632:SF0">
    <property type="entry name" value="SULFATE-BINDING PROTEIN"/>
    <property type="match status" value="1"/>
</dbReference>
<evidence type="ECO:0000256" key="1">
    <source>
        <dbReference type="ARBA" id="ARBA00009175"/>
    </source>
</evidence>
<dbReference type="InterPro" id="IPR005950">
    <property type="entry name" value="ModA"/>
</dbReference>
<keyword evidence="5" id="KW-1185">Reference proteome</keyword>
<evidence type="ECO:0000256" key="3">
    <source>
        <dbReference type="ARBA" id="ARBA00022729"/>
    </source>
</evidence>
<dbReference type="Gene3D" id="3.40.190.10">
    <property type="entry name" value="Periplasmic binding protein-like II"/>
    <property type="match status" value="2"/>
</dbReference>
<dbReference type="Proteomes" id="UP001597365">
    <property type="component" value="Unassembled WGS sequence"/>
</dbReference>
<organism evidence="4 5">
    <name type="scientific">Streptomyces desertarenae</name>
    <dbReference type="NCBI Taxonomy" id="2666184"/>
    <lineage>
        <taxon>Bacteria</taxon>
        <taxon>Bacillati</taxon>
        <taxon>Actinomycetota</taxon>
        <taxon>Actinomycetes</taxon>
        <taxon>Kitasatosporales</taxon>
        <taxon>Streptomycetaceae</taxon>
        <taxon>Streptomyces</taxon>
    </lineage>
</organism>
<dbReference type="NCBIfam" id="TIGR01256">
    <property type="entry name" value="modA"/>
    <property type="match status" value="1"/>
</dbReference>
<keyword evidence="3" id="KW-0732">Signal</keyword>
<evidence type="ECO:0000313" key="5">
    <source>
        <dbReference type="Proteomes" id="UP001597365"/>
    </source>
</evidence>
<evidence type="ECO:0000256" key="2">
    <source>
        <dbReference type="ARBA" id="ARBA00022723"/>
    </source>
</evidence>
<dbReference type="RefSeq" id="WP_380899009.1">
    <property type="nucleotide sequence ID" value="NZ_JBHUFU010000005.1"/>
</dbReference>
<name>A0ABW4PLA8_9ACTN</name>
<accession>A0ABW4PLA8</accession>
<comment type="similarity">
    <text evidence="1">Belongs to the bacterial solute-binding protein ModA family.</text>
</comment>
<comment type="caution">
    <text evidence="4">The sequence shown here is derived from an EMBL/GenBank/DDBJ whole genome shotgun (WGS) entry which is preliminary data.</text>
</comment>
<dbReference type="PIRSF" id="PIRSF004846">
    <property type="entry name" value="ModA"/>
    <property type="match status" value="1"/>
</dbReference>
<dbReference type="InterPro" id="IPR050682">
    <property type="entry name" value="ModA/WtpA"/>
</dbReference>
<dbReference type="CDD" id="cd13538">
    <property type="entry name" value="PBP2_ModA_like_1"/>
    <property type="match status" value="1"/>
</dbReference>
<gene>
    <name evidence="4" type="primary">modA</name>
    <name evidence="4" type="ORF">ACFSJS_10145</name>
</gene>
<dbReference type="SUPFAM" id="SSF53850">
    <property type="entry name" value="Periplasmic binding protein-like II"/>
    <property type="match status" value="1"/>
</dbReference>
<dbReference type="Pfam" id="PF13531">
    <property type="entry name" value="SBP_bac_11"/>
    <property type="match status" value="1"/>
</dbReference>
<dbReference type="EMBL" id="JBHUFU010000005">
    <property type="protein sequence ID" value="MFD1830026.1"/>
    <property type="molecule type" value="Genomic_DNA"/>
</dbReference>
<keyword evidence="2" id="KW-0479">Metal-binding</keyword>
<evidence type="ECO:0000313" key="4">
    <source>
        <dbReference type="EMBL" id="MFD1830026.1"/>
    </source>
</evidence>
<dbReference type="PANTHER" id="PTHR30632">
    <property type="entry name" value="MOLYBDATE-BINDING PERIPLASMIC PROTEIN"/>
    <property type="match status" value="1"/>
</dbReference>
<sequence length="271" mass="27252">MTTAPPGTSRALRRPPRRSARLRAAAVLTALLALLASACGGGALGGTGGGRTTVTVLAASSLSDVLTEAGAAYEEEHPGTRLRLSFAGSQELAAQVRQGAPADVLVTADAETMDGLGEAVGPSTVIARNRLVIATAPGNPLGVGSPADLAREDVAVVLAAPEVPAGRYGRRLLKEAGVTVRPVSLEPSVRAVLGKVELGEADAGVVYATDAAAARGRVDAVPLPAGPGTDVRYPAAPLAGAPHPEEAARLVAWLGTGPARRILRDAGFLLP</sequence>
<proteinExistence type="inferred from homology"/>
<protein>
    <submittedName>
        <fullName evidence="4">Molybdate ABC transporter substrate-binding protein</fullName>
    </submittedName>
</protein>
<reference evidence="5" key="1">
    <citation type="journal article" date="2019" name="Int. J. Syst. Evol. Microbiol.">
        <title>The Global Catalogue of Microorganisms (GCM) 10K type strain sequencing project: providing services to taxonomists for standard genome sequencing and annotation.</title>
        <authorList>
            <consortium name="The Broad Institute Genomics Platform"/>
            <consortium name="The Broad Institute Genome Sequencing Center for Infectious Disease"/>
            <person name="Wu L."/>
            <person name="Ma J."/>
        </authorList>
    </citation>
    <scope>NUCLEOTIDE SEQUENCE [LARGE SCALE GENOMIC DNA]</scope>
    <source>
        <strain evidence="5">CGMCC 4.7455</strain>
    </source>
</reference>